<dbReference type="Proteomes" id="UP000263742">
    <property type="component" value="Segment"/>
</dbReference>
<sequence>MSVQSILDNPVLFKGYRIISDPLLTESKVVPVQRNRFMQIVAKIFRLKTSNTVSVPSDKVYMVHDVIIAHPEMVVKIKNALGK</sequence>
<organism evidence="1 2">
    <name type="scientific">Dickeya phage vB_DsoM_JA13</name>
    <dbReference type="NCBI Taxonomy" id="2283030"/>
    <lineage>
        <taxon>Viruses</taxon>
        <taxon>Duplodnaviria</taxon>
        <taxon>Heunggongvirae</taxon>
        <taxon>Uroviricota</taxon>
        <taxon>Caudoviricetes</taxon>
        <taxon>Salmondvirus</taxon>
        <taxon>Salmondvirus JA11</taxon>
    </lineage>
</organism>
<gene>
    <name evidence="1" type="ORF">JA13_185</name>
</gene>
<dbReference type="EMBL" id="MH460460">
    <property type="protein sequence ID" value="AXG66588.1"/>
    <property type="molecule type" value="Genomic_DNA"/>
</dbReference>
<reference evidence="1 2" key="1">
    <citation type="journal article" date="2018" name="Front. Microbiol.">
        <title>Jumbo Bacteriophages Are Represented Within an Increasing Diversity of Environmental Viruses Infecting the Emerging Phytopathogen, Dickeya solani.</title>
        <authorList>
            <person name="Day A.W."/>
            <person name="Ahn J."/>
            <person name="Salmond G.P.C."/>
        </authorList>
    </citation>
    <scope>NUCLEOTIDE SEQUENCE [LARGE SCALE GENOMIC DNA]</scope>
</reference>
<protein>
    <submittedName>
        <fullName evidence="1">Uncharacterized protein</fullName>
    </submittedName>
</protein>
<proteinExistence type="predicted"/>
<accession>A0A384ZWG5</accession>
<evidence type="ECO:0000313" key="2">
    <source>
        <dbReference type="Proteomes" id="UP000263742"/>
    </source>
</evidence>
<name>A0A384ZWG5_9CAUD</name>
<evidence type="ECO:0000313" key="1">
    <source>
        <dbReference type="EMBL" id="AXG66588.1"/>
    </source>
</evidence>